<dbReference type="RefSeq" id="WP_047848493.1">
    <property type="nucleotide sequence ID" value="NZ_AEJF01000126.1"/>
</dbReference>
<organism evidence="3 4">
    <name type="scientific">Caballeronia mineralivorans PML1(12)</name>
    <dbReference type="NCBI Taxonomy" id="908627"/>
    <lineage>
        <taxon>Bacteria</taxon>
        <taxon>Pseudomonadati</taxon>
        <taxon>Pseudomonadota</taxon>
        <taxon>Betaproteobacteria</taxon>
        <taxon>Burkholderiales</taxon>
        <taxon>Burkholderiaceae</taxon>
        <taxon>Caballeronia</taxon>
    </lineage>
</organism>
<proteinExistence type="predicted"/>
<dbReference type="Gene3D" id="3.30.9.10">
    <property type="entry name" value="D-Amino Acid Oxidase, subunit A, domain 2"/>
    <property type="match status" value="1"/>
</dbReference>
<keyword evidence="1" id="KW-0560">Oxidoreductase</keyword>
<dbReference type="Pfam" id="PF01266">
    <property type="entry name" value="DAO"/>
    <property type="match status" value="1"/>
</dbReference>
<dbReference type="PATRIC" id="fig|908627.4.peg.4555"/>
<reference evidence="3 4" key="1">
    <citation type="journal article" date="2015" name="Genome Announc.">
        <title>Draft Genome Sequence of Burkholderia sp. Strain PML1(12), an Ectomycorrhizosphere-Inhabiting Bacterium with Effective Mineral-Weathering Ability.</title>
        <authorList>
            <person name="Uroz S."/>
            <person name="Oger P."/>
        </authorList>
    </citation>
    <scope>NUCLEOTIDE SEQUENCE [LARGE SCALE GENOMIC DNA]</scope>
    <source>
        <strain evidence="4">PML1(12)</strain>
    </source>
</reference>
<gene>
    <name evidence="3" type="ORF">EOS_20335</name>
</gene>
<dbReference type="GO" id="GO:0005737">
    <property type="term" value="C:cytoplasm"/>
    <property type="evidence" value="ECO:0007669"/>
    <property type="project" value="TreeGrafter"/>
</dbReference>
<accession>A0A0J1CUW2</accession>
<evidence type="ECO:0000313" key="4">
    <source>
        <dbReference type="Proteomes" id="UP000035963"/>
    </source>
</evidence>
<keyword evidence="4" id="KW-1185">Reference proteome</keyword>
<evidence type="ECO:0000259" key="2">
    <source>
        <dbReference type="Pfam" id="PF01266"/>
    </source>
</evidence>
<dbReference type="Gene3D" id="3.50.50.60">
    <property type="entry name" value="FAD/NAD(P)-binding domain"/>
    <property type="match status" value="2"/>
</dbReference>
<dbReference type="InterPro" id="IPR036188">
    <property type="entry name" value="FAD/NAD-bd_sf"/>
</dbReference>
<dbReference type="SUPFAM" id="SSF51905">
    <property type="entry name" value="FAD/NAD(P)-binding domain"/>
    <property type="match status" value="1"/>
</dbReference>
<dbReference type="PANTHER" id="PTHR13847">
    <property type="entry name" value="SARCOSINE DEHYDROGENASE-RELATED"/>
    <property type="match status" value="1"/>
</dbReference>
<feature type="domain" description="FAD dependent oxidoreductase" evidence="2">
    <location>
        <begin position="4"/>
        <end position="392"/>
    </location>
</feature>
<dbReference type="GO" id="GO:0016491">
    <property type="term" value="F:oxidoreductase activity"/>
    <property type="evidence" value="ECO:0007669"/>
    <property type="project" value="UniProtKB-KW"/>
</dbReference>
<dbReference type="InterPro" id="IPR006076">
    <property type="entry name" value="FAD-dep_OxRdtase"/>
</dbReference>
<comment type="caution">
    <text evidence="3">The sequence shown here is derived from an EMBL/GenBank/DDBJ whole genome shotgun (WGS) entry which is preliminary data.</text>
</comment>
<dbReference type="Proteomes" id="UP000035963">
    <property type="component" value="Unassembled WGS sequence"/>
</dbReference>
<protein>
    <submittedName>
        <fullName evidence="3">Amino acid dehydrogenase</fullName>
    </submittedName>
</protein>
<sequence length="410" mass="44643">MAEVAVLGAGFIGLSCAYWLMREGHRVTIFDPQGPGEGASYGNPGTFANYACIPVNNPDVFRNLSRFLLSSTSPLRIRWGHMPQLAPWLVRFLLSARQSNYEHSARALASLLSRAFEGYREMLATDALMSFVRQRECLYLYSNPASFKAAQASLDLRRSLGVQFRTFDSEGIRQIEPNLAPIFEHGTMFDDSWFLTDPRGFLQALHGSMTTGGLEHERVAISTIKPQRSGAGLVDEAGRSYTAGHVIVCTGALSKRFARQCGDRVPLDTERGYHVRFPGTSALLSRPCGWAERGFYMTPMTGGIRAAGTVELGGYGPRKNPDLLKLLTASAQQALPGLREPDSTWLGFRPSLPDGLPVIGPSSASPYVIYAFGHQHLGLTLGGVTGSVVADLVAGRTPPVDLNPYSPSRF</sequence>
<name>A0A0J1CUW2_9BURK</name>
<dbReference type="OrthoDB" id="18526at2"/>
<dbReference type="SUPFAM" id="SSF54373">
    <property type="entry name" value="FAD-linked reductases, C-terminal domain"/>
    <property type="match status" value="1"/>
</dbReference>
<dbReference type="AlphaFoldDB" id="A0A0J1CUW2"/>
<evidence type="ECO:0000313" key="3">
    <source>
        <dbReference type="EMBL" id="KLU24402.1"/>
    </source>
</evidence>
<dbReference type="PANTHER" id="PTHR13847:SF289">
    <property type="entry name" value="GLYCINE OXIDASE"/>
    <property type="match status" value="1"/>
</dbReference>
<evidence type="ECO:0000256" key="1">
    <source>
        <dbReference type="ARBA" id="ARBA00023002"/>
    </source>
</evidence>
<dbReference type="EMBL" id="AEJF01000126">
    <property type="protein sequence ID" value="KLU24402.1"/>
    <property type="molecule type" value="Genomic_DNA"/>
</dbReference>